<dbReference type="SUPFAM" id="SSF46579">
    <property type="entry name" value="Prefoldin"/>
    <property type="match status" value="1"/>
</dbReference>
<evidence type="ECO:0000313" key="12">
    <source>
        <dbReference type="Proteomes" id="UP000730161"/>
    </source>
</evidence>
<evidence type="ECO:0000256" key="7">
    <source>
        <dbReference type="ARBA" id="ARBA00025077"/>
    </source>
</evidence>
<comment type="similarity">
    <text evidence="2 9">Belongs to the prefoldin subunit beta family.</text>
</comment>
<dbReference type="GO" id="GO:0051082">
    <property type="term" value="F:unfolded protein binding"/>
    <property type="evidence" value="ECO:0007669"/>
    <property type="project" value="UniProtKB-UniRule"/>
</dbReference>
<comment type="subunit">
    <text evidence="3 9">Heterohexamer of two alpha and four beta subunits.</text>
</comment>
<dbReference type="OrthoDB" id="107608at2157"/>
<dbReference type="GO" id="GO:0006457">
    <property type="term" value="P:protein folding"/>
    <property type="evidence" value="ECO:0007669"/>
    <property type="project" value="UniProtKB-UniRule"/>
</dbReference>
<name>A0A8J7W937_9EURY</name>
<comment type="subcellular location">
    <subcellularLocation>
        <location evidence="1 9">Cytoplasm</location>
    </subcellularLocation>
</comment>
<dbReference type="GO" id="GO:0005737">
    <property type="term" value="C:cytoplasm"/>
    <property type="evidence" value="ECO:0007669"/>
    <property type="project" value="UniProtKB-SubCell"/>
</dbReference>
<evidence type="ECO:0000256" key="10">
    <source>
        <dbReference type="SAM" id="Coils"/>
    </source>
</evidence>
<protein>
    <recommendedName>
        <fullName evidence="4 9">Prefoldin subunit beta</fullName>
    </recommendedName>
    <alternativeName>
        <fullName evidence="8 9">GimC subunit beta</fullName>
    </alternativeName>
</protein>
<keyword evidence="5 9" id="KW-0963">Cytoplasm</keyword>
<organism evidence="11 12">
    <name type="scientific">Methanocalculus chunghsingensis</name>
    <dbReference type="NCBI Taxonomy" id="156457"/>
    <lineage>
        <taxon>Archaea</taxon>
        <taxon>Methanobacteriati</taxon>
        <taxon>Methanobacteriota</taxon>
        <taxon>Stenosarchaea group</taxon>
        <taxon>Methanomicrobia</taxon>
        <taxon>Methanomicrobiales</taxon>
        <taxon>Methanocalculaceae</taxon>
        <taxon>Methanocalculus</taxon>
    </lineage>
</organism>
<dbReference type="InterPro" id="IPR002777">
    <property type="entry name" value="PFD_beta-like"/>
</dbReference>
<dbReference type="HAMAP" id="MF_00307">
    <property type="entry name" value="PfdB"/>
    <property type="match status" value="1"/>
</dbReference>
<dbReference type="NCBIfam" id="TIGR02338">
    <property type="entry name" value="gimC_beta"/>
    <property type="match status" value="1"/>
</dbReference>
<dbReference type="InterPro" id="IPR012713">
    <property type="entry name" value="PfdB"/>
</dbReference>
<dbReference type="RefSeq" id="WP_211530543.1">
    <property type="nucleotide sequence ID" value="NZ_JWHL01000005.1"/>
</dbReference>
<dbReference type="Gene3D" id="1.10.287.370">
    <property type="match status" value="1"/>
</dbReference>
<evidence type="ECO:0000256" key="1">
    <source>
        <dbReference type="ARBA" id="ARBA00004496"/>
    </source>
</evidence>
<gene>
    <name evidence="9" type="primary">pfdB</name>
    <name evidence="11" type="ORF">RJ53_04970</name>
</gene>
<evidence type="ECO:0000256" key="5">
    <source>
        <dbReference type="ARBA" id="ARBA00022490"/>
    </source>
</evidence>
<keyword evidence="10" id="KW-0175">Coiled coil</keyword>
<dbReference type="InterPro" id="IPR009053">
    <property type="entry name" value="Prefoldin"/>
</dbReference>
<sequence length="122" mass="14055">MNPNQNIPEKIQNQIAQLQQMQQQLQTIVSQKSQYEMTIRETKRAEEELKEAAEDADVFMTVGSVMVQQKKDHVEKMLSEKVDTLELRIKSLEKQEKALSGRFEQLQQQVKNALEGRAPEAA</sequence>
<evidence type="ECO:0000256" key="8">
    <source>
        <dbReference type="ARBA" id="ARBA00033461"/>
    </source>
</evidence>
<reference evidence="11" key="1">
    <citation type="submission" date="2014-12" db="EMBL/GenBank/DDBJ databases">
        <authorList>
            <person name="Huang H.-H."/>
            <person name="Chen S.-C."/>
            <person name="Lai M.-C."/>
        </authorList>
    </citation>
    <scope>NUCLEOTIDE SEQUENCE</scope>
    <source>
        <strain evidence="11">K1F9705b</strain>
    </source>
</reference>
<comment type="caution">
    <text evidence="11">The sequence shown here is derived from an EMBL/GenBank/DDBJ whole genome shotgun (WGS) entry which is preliminary data.</text>
</comment>
<keyword evidence="12" id="KW-1185">Reference proteome</keyword>
<dbReference type="Proteomes" id="UP000730161">
    <property type="component" value="Unassembled WGS sequence"/>
</dbReference>
<evidence type="ECO:0000313" key="11">
    <source>
        <dbReference type="EMBL" id="MBR1368895.1"/>
    </source>
</evidence>
<dbReference type="AlphaFoldDB" id="A0A8J7W937"/>
<comment type="function">
    <text evidence="7 9">Molecular chaperone capable of stabilizing a range of proteins. Seems to fulfill an ATP-independent, HSP70-like function in archaeal de novo protein folding.</text>
</comment>
<evidence type="ECO:0000256" key="2">
    <source>
        <dbReference type="ARBA" id="ARBA00008045"/>
    </source>
</evidence>
<dbReference type="GO" id="GO:0016272">
    <property type="term" value="C:prefoldin complex"/>
    <property type="evidence" value="ECO:0007669"/>
    <property type="project" value="UniProtKB-UniRule"/>
</dbReference>
<evidence type="ECO:0000256" key="6">
    <source>
        <dbReference type="ARBA" id="ARBA00023186"/>
    </source>
</evidence>
<feature type="coiled-coil region" evidence="10">
    <location>
        <begin position="11"/>
        <end position="109"/>
    </location>
</feature>
<evidence type="ECO:0000256" key="3">
    <source>
        <dbReference type="ARBA" id="ARBA00011716"/>
    </source>
</evidence>
<dbReference type="EMBL" id="JWHL01000005">
    <property type="protein sequence ID" value="MBR1368895.1"/>
    <property type="molecule type" value="Genomic_DNA"/>
</dbReference>
<dbReference type="Pfam" id="PF01920">
    <property type="entry name" value="Prefoldin_2"/>
    <property type="match status" value="1"/>
</dbReference>
<evidence type="ECO:0000256" key="4">
    <source>
        <dbReference type="ARBA" id="ARBA00016304"/>
    </source>
</evidence>
<accession>A0A8J7W937</accession>
<proteinExistence type="inferred from homology"/>
<keyword evidence="6 9" id="KW-0143">Chaperone</keyword>
<evidence type="ECO:0000256" key="9">
    <source>
        <dbReference type="HAMAP-Rule" id="MF_00307"/>
    </source>
</evidence>